<dbReference type="AlphaFoldDB" id="Q3IHK4"/>
<sequence>MRPICFMYRTGLRLLINHILSAKLSSTRFPDSILDTLCSYLSGLNKYTLLNQLIIHLAHLNTPPLLGFTNTKLSL</sequence>
<dbReference type="STRING" id="326442.PSHAa0637"/>
<evidence type="ECO:0000313" key="2">
    <source>
        <dbReference type="Proteomes" id="UP000006843"/>
    </source>
</evidence>
<accession>Q3IHK4</accession>
<dbReference type="EMBL" id="CR954246">
    <property type="protein sequence ID" value="CAI85722.1"/>
    <property type="molecule type" value="Genomic_DNA"/>
</dbReference>
<evidence type="ECO:0000313" key="1">
    <source>
        <dbReference type="EMBL" id="CAI85722.1"/>
    </source>
</evidence>
<organism evidence="1 2">
    <name type="scientific">Pseudoalteromonas translucida (strain TAC 125)</name>
    <dbReference type="NCBI Taxonomy" id="326442"/>
    <lineage>
        <taxon>Bacteria</taxon>
        <taxon>Pseudomonadati</taxon>
        <taxon>Pseudomonadota</taxon>
        <taxon>Gammaproteobacteria</taxon>
        <taxon>Alteromonadales</taxon>
        <taxon>Pseudoalteromonadaceae</taxon>
        <taxon>Pseudoalteromonas</taxon>
    </lineage>
</organism>
<reference evidence="1 2" key="1">
    <citation type="journal article" date="2005" name="Genome Res.">
        <title>Coping with cold: the genome of the versatile marine Antarctica bacterium Pseudoalteromonas haloplanktis TAC125.</title>
        <authorList>
            <person name="Medigue C."/>
            <person name="Krin E."/>
            <person name="Pascal G."/>
            <person name="Barbe V."/>
            <person name="Bernsel A."/>
            <person name="Bertin P."/>
            <person name="Cheung F."/>
            <person name="Cruveiller S."/>
            <person name="Damico S."/>
            <person name="Duilio A."/>
            <person name="Fang G."/>
            <person name="Feller G."/>
            <person name="Mangenot S."/>
            <person name="Marino G."/>
            <person name="Nilsson J."/>
            <person name="Parilli E."/>
            <person name="Rocha E."/>
            <person name="Rouy Z."/>
            <person name="Sekowska A."/>
            <person name="Tutino M.L."/>
            <person name="Vallenet D."/>
            <person name="von Heijne G."/>
            <person name="Danchin A."/>
        </authorList>
    </citation>
    <scope>NUCLEOTIDE SEQUENCE [LARGE SCALE GENOMIC DNA]</scope>
    <source>
        <strain evidence="2">TAC 125</strain>
    </source>
</reference>
<dbReference type="KEGG" id="pha:PSHAa0637"/>
<name>Q3IHK4_PSET1</name>
<dbReference type="HOGENOM" id="CLU_2668279_0_0_6"/>
<gene>
    <name evidence="1" type="ordered locus">PSHAa0637</name>
</gene>
<keyword evidence="2" id="KW-1185">Reference proteome</keyword>
<proteinExistence type="predicted"/>
<protein>
    <submittedName>
        <fullName evidence="1">Orphan protein</fullName>
    </submittedName>
</protein>
<dbReference type="Proteomes" id="UP000006843">
    <property type="component" value="Chromosome I"/>
</dbReference>